<comment type="subcellular location">
    <subcellularLocation>
        <location evidence="2">Cell membrane</location>
        <topology evidence="2">Multi-pass membrane protein</topology>
    </subcellularLocation>
</comment>
<keyword evidence="6" id="KW-0050">Antiport</keyword>
<feature type="transmembrane region" description="Helical" evidence="13">
    <location>
        <begin position="383"/>
        <end position="405"/>
    </location>
</feature>
<feature type="transmembrane region" description="Helical" evidence="13">
    <location>
        <begin position="355"/>
        <end position="376"/>
    </location>
</feature>
<dbReference type="Proteomes" id="UP001652409">
    <property type="component" value="Unassembled WGS sequence"/>
</dbReference>
<feature type="transmembrane region" description="Helical" evidence="13">
    <location>
        <begin position="137"/>
        <end position="155"/>
    </location>
</feature>
<keyword evidence="5" id="KW-0813">Transport</keyword>
<dbReference type="PANTHER" id="PTHR43298">
    <property type="entry name" value="MULTIDRUG RESISTANCE PROTEIN NORM-RELATED"/>
    <property type="match status" value="1"/>
</dbReference>
<dbReference type="RefSeq" id="WP_158421068.1">
    <property type="nucleotide sequence ID" value="NZ_JAOQJL010000009.1"/>
</dbReference>
<evidence type="ECO:0000313" key="14">
    <source>
        <dbReference type="EMBL" id="MCU6765001.1"/>
    </source>
</evidence>
<dbReference type="InterPro" id="IPR002528">
    <property type="entry name" value="MATE_fam"/>
</dbReference>
<keyword evidence="15" id="KW-1185">Reference proteome</keyword>
<evidence type="ECO:0000256" key="4">
    <source>
        <dbReference type="ARBA" id="ARBA00020268"/>
    </source>
</evidence>
<sequence>MTGLLTEGPVKRRLALFTLPILVSNILQQLYSAADAVIVGRVAGGNSLAAVGASTPIITLLIALMIGLGAGTEIILARKIGEKDAKGQKITLDSMLTTILVIAVITMLIGFFGSRFLLSLIGTPAEILDEAVLYLKYYFLGLVGVAGYNTLSGLIRSSGNAIVPLVLLLISAVLNIGLDLTFVGGLGMGVKGAAIATVLSQTIAFICCLIYTNTKKGMIRYNPFHLKISLTAIKQGFIYGIPCSVQQCANSIGMIVLQIAVNSLGTQVVTAYTVGSKIDSFANIPISGIGQSLCIFTSQNLGADKPDRVRKGKRFSLMWAYGYSLFLVLLFWGTGKAIPSLFCSDLAVAKMAESYIRVLSIAYFMASYWVVLHGFIQGTGNTAVPMAITLVGNWGARLPLAYILKSFWGEMGVWLAVPSGWVASVILTWLFLHSKYYKEKLKKQGM</sequence>
<feature type="transmembrane region" description="Helical" evidence="13">
    <location>
        <begin position="411"/>
        <end position="432"/>
    </location>
</feature>
<keyword evidence="9 13" id="KW-1133">Transmembrane helix</keyword>
<evidence type="ECO:0000256" key="2">
    <source>
        <dbReference type="ARBA" id="ARBA00004651"/>
    </source>
</evidence>
<evidence type="ECO:0000256" key="8">
    <source>
        <dbReference type="ARBA" id="ARBA00022692"/>
    </source>
</evidence>
<evidence type="ECO:0000256" key="9">
    <source>
        <dbReference type="ARBA" id="ARBA00022989"/>
    </source>
</evidence>
<evidence type="ECO:0000256" key="12">
    <source>
        <dbReference type="ARBA" id="ARBA00031636"/>
    </source>
</evidence>
<evidence type="ECO:0000256" key="3">
    <source>
        <dbReference type="ARBA" id="ARBA00010199"/>
    </source>
</evidence>
<keyword evidence="8 13" id="KW-0812">Transmembrane</keyword>
<evidence type="ECO:0000256" key="11">
    <source>
        <dbReference type="ARBA" id="ARBA00023136"/>
    </source>
</evidence>
<evidence type="ECO:0000256" key="7">
    <source>
        <dbReference type="ARBA" id="ARBA00022475"/>
    </source>
</evidence>
<feature type="transmembrane region" description="Helical" evidence="13">
    <location>
        <begin position="192"/>
        <end position="212"/>
    </location>
</feature>
<dbReference type="InterPro" id="IPR050222">
    <property type="entry name" value="MATE_MdtK"/>
</dbReference>
<reference evidence="14 15" key="1">
    <citation type="journal article" date="2021" name="ISME Commun">
        <title>Automated analysis of genomic sequences facilitates high-throughput and comprehensive description of bacteria.</title>
        <authorList>
            <person name="Hitch T.C.A."/>
        </authorList>
    </citation>
    <scope>NUCLEOTIDE SEQUENCE [LARGE SCALE GENOMIC DNA]</scope>
    <source>
        <strain evidence="14 15">Sanger_23</strain>
    </source>
</reference>
<dbReference type="PIRSF" id="PIRSF006603">
    <property type="entry name" value="DinF"/>
    <property type="match status" value="1"/>
</dbReference>
<feature type="transmembrane region" description="Helical" evidence="13">
    <location>
        <begin position="96"/>
        <end position="117"/>
    </location>
</feature>
<dbReference type="InterPro" id="IPR048279">
    <property type="entry name" value="MdtK-like"/>
</dbReference>
<evidence type="ECO:0000256" key="1">
    <source>
        <dbReference type="ARBA" id="ARBA00003408"/>
    </source>
</evidence>
<feature type="transmembrane region" description="Helical" evidence="13">
    <location>
        <begin position="315"/>
        <end position="335"/>
    </location>
</feature>
<comment type="function">
    <text evidence="1">Multidrug efflux pump.</text>
</comment>
<dbReference type="EMBL" id="JAOQJL010000009">
    <property type="protein sequence ID" value="MCU6765001.1"/>
    <property type="molecule type" value="Genomic_DNA"/>
</dbReference>
<dbReference type="NCBIfam" id="TIGR00797">
    <property type="entry name" value="matE"/>
    <property type="match status" value="1"/>
</dbReference>
<comment type="similarity">
    <text evidence="3">Belongs to the multi antimicrobial extrusion (MATE) (TC 2.A.66.1) family.</text>
</comment>
<keyword evidence="11 13" id="KW-0472">Membrane</keyword>
<proteinExistence type="inferred from homology"/>
<accession>A0ABT2TTM3</accession>
<gene>
    <name evidence="14" type="ORF">OCV61_06180</name>
</gene>
<keyword evidence="10" id="KW-0406">Ion transport</keyword>
<feature type="transmembrane region" description="Helical" evidence="13">
    <location>
        <begin position="56"/>
        <end position="76"/>
    </location>
</feature>
<name>A0ABT2TTM3_9FIRM</name>
<protein>
    <recommendedName>
        <fullName evidence="4">Probable multidrug resistance protein NorM</fullName>
    </recommendedName>
    <alternativeName>
        <fullName evidence="12">Multidrug-efflux transporter</fullName>
    </alternativeName>
</protein>
<feature type="transmembrane region" description="Helical" evidence="13">
    <location>
        <begin position="162"/>
        <end position="186"/>
    </location>
</feature>
<organism evidence="14 15">
    <name type="scientific">Blautia ammoniilytica</name>
    <dbReference type="NCBI Taxonomy" id="2981782"/>
    <lineage>
        <taxon>Bacteria</taxon>
        <taxon>Bacillati</taxon>
        <taxon>Bacillota</taxon>
        <taxon>Clostridia</taxon>
        <taxon>Lachnospirales</taxon>
        <taxon>Lachnospiraceae</taxon>
        <taxon>Blautia</taxon>
    </lineage>
</organism>
<evidence type="ECO:0000256" key="5">
    <source>
        <dbReference type="ARBA" id="ARBA00022448"/>
    </source>
</evidence>
<comment type="caution">
    <text evidence="14">The sequence shown here is derived from an EMBL/GenBank/DDBJ whole genome shotgun (WGS) entry which is preliminary data.</text>
</comment>
<evidence type="ECO:0000256" key="6">
    <source>
        <dbReference type="ARBA" id="ARBA00022449"/>
    </source>
</evidence>
<keyword evidence="7" id="KW-1003">Cell membrane</keyword>
<evidence type="ECO:0000256" key="10">
    <source>
        <dbReference type="ARBA" id="ARBA00023065"/>
    </source>
</evidence>
<dbReference type="CDD" id="cd13138">
    <property type="entry name" value="MATE_yoeA_like"/>
    <property type="match status" value="1"/>
</dbReference>
<dbReference type="PANTHER" id="PTHR43298:SF2">
    <property type="entry name" value="FMN_FAD EXPORTER YEEO-RELATED"/>
    <property type="match status" value="1"/>
</dbReference>
<evidence type="ECO:0000256" key="13">
    <source>
        <dbReference type="SAM" id="Phobius"/>
    </source>
</evidence>
<evidence type="ECO:0000313" key="15">
    <source>
        <dbReference type="Proteomes" id="UP001652409"/>
    </source>
</evidence>
<dbReference type="Pfam" id="PF01554">
    <property type="entry name" value="MatE"/>
    <property type="match status" value="2"/>
</dbReference>